<dbReference type="AlphaFoldDB" id="A0AAU9JPH9"/>
<keyword evidence="4" id="KW-1185">Reference proteome</keyword>
<comment type="caution">
    <text evidence="3">The sequence shown here is derived from an EMBL/GenBank/DDBJ whole genome shotgun (WGS) entry which is preliminary data.</text>
</comment>
<dbReference type="InterPro" id="IPR007397">
    <property type="entry name" value="F-box-assoc_dom"/>
</dbReference>
<dbReference type="Pfam" id="PF04300">
    <property type="entry name" value="FBA"/>
    <property type="match status" value="1"/>
</dbReference>
<reference evidence="3" key="1">
    <citation type="submission" date="2021-09" db="EMBL/GenBank/DDBJ databases">
        <authorList>
            <consortium name="AG Swart"/>
            <person name="Singh M."/>
            <person name="Singh A."/>
            <person name="Seah K."/>
            <person name="Emmerich C."/>
        </authorList>
    </citation>
    <scope>NUCLEOTIDE SEQUENCE</scope>
    <source>
        <strain evidence="3">ATCC30299</strain>
    </source>
</reference>
<evidence type="ECO:0000256" key="1">
    <source>
        <dbReference type="SAM" id="MobiDB-lite"/>
    </source>
</evidence>
<dbReference type="PROSITE" id="PS51114">
    <property type="entry name" value="FBA"/>
    <property type="match status" value="1"/>
</dbReference>
<organism evidence="3 4">
    <name type="scientific">Blepharisma stoltei</name>
    <dbReference type="NCBI Taxonomy" id="1481888"/>
    <lineage>
        <taxon>Eukaryota</taxon>
        <taxon>Sar</taxon>
        <taxon>Alveolata</taxon>
        <taxon>Ciliophora</taxon>
        <taxon>Postciliodesmatophora</taxon>
        <taxon>Heterotrichea</taxon>
        <taxon>Heterotrichida</taxon>
        <taxon>Blepharismidae</taxon>
        <taxon>Blepharisma</taxon>
    </lineage>
</organism>
<dbReference type="SUPFAM" id="SSF49785">
    <property type="entry name" value="Galactose-binding domain-like"/>
    <property type="match status" value="1"/>
</dbReference>
<evidence type="ECO:0000313" key="3">
    <source>
        <dbReference type="EMBL" id="CAG9329731.1"/>
    </source>
</evidence>
<feature type="compositionally biased region" description="Basic and acidic residues" evidence="1">
    <location>
        <begin position="66"/>
        <end position="76"/>
    </location>
</feature>
<evidence type="ECO:0000259" key="2">
    <source>
        <dbReference type="PROSITE" id="PS51114"/>
    </source>
</evidence>
<sequence>MGCLQGTAVNHPEKSTLPQPTLTGTKDIPNFLNLSKPAPQAPAPAPAPVPVPVHIPSPNTPSPDPEDPKTFKQKEPKTDEQYLNIIISKLQEFFIPILSLNNLQNELEALAGITYSSLKDLKKKLKYTQNLIKNPYGEFEFASWVHEDGGQGWAIEETGCYKHNNKVFASSFEWCHLSQVIEIPKKEHKRILVIGSPVTRKAESGAEAEAKVTLKLKNKDGENEQVKVMDCPYGEPVDDIVCPWVTISLQIEIQPNIAYTAEAIFSGKDKVYWGGNFGARFGHCFAFLIDA</sequence>
<feature type="compositionally biased region" description="Pro residues" evidence="1">
    <location>
        <begin position="39"/>
        <end position="63"/>
    </location>
</feature>
<proteinExistence type="predicted"/>
<gene>
    <name evidence="3" type="ORF">BSTOLATCC_MIC49351</name>
</gene>
<evidence type="ECO:0000313" key="4">
    <source>
        <dbReference type="Proteomes" id="UP001162131"/>
    </source>
</evidence>
<name>A0AAU9JPH9_9CILI</name>
<feature type="region of interest" description="Disordered" evidence="1">
    <location>
        <begin position="1"/>
        <end position="76"/>
    </location>
</feature>
<dbReference type="InterPro" id="IPR008979">
    <property type="entry name" value="Galactose-bd-like_sf"/>
</dbReference>
<feature type="domain" description="FBA" evidence="2">
    <location>
        <begin position="115"/>
        <end position="290"/>
    </location>
</feature>
<dbReference type="Proteomes" id="UP001162131">
    <property type="component" value="Unassembled WGS sequence"/>
</dbReference>
<protein>
    <recommendedName>
        <fullName evidence="2">FBA domain-containing protein</fullName>
    </recommendedName>
</protein>
<accession>A0AAU9JPH9</accession>
<dbReference type="Gene3D" id="2.60.120.260">
    <property type="entry name" value="Galactose-binding domain-like"/>
    <property type="match status" value="1"/>
</dbReference>
<dbReference type="SMART" id="SM01198">
    <property type="entry name" value="FBA"/>
    <property type="match status" value="1"/>
</dbReference>
<dbReference type="EMBL" id="CAJZBQ010000048">
    <property type="protein sequence ID" value="CAG9329731.1"/>
    <property type="molecule type" value="Genomic_DNA"/>
</dbReference>